<name>A0A1V2I5D3_9ACTN</name>
<feature type="compositionally biased region" description="Basic and acidic residues" evidence="1">
    <location>
        <begin position="128"/>
        <end position="137"/>
    </location>
</feature>
<evidence type="ECO:0000313" key="3">
    <source>
        <dbReference type="Proteomes" id="UP000188929"/>
    </source>
</evidence>
<dbReference type="Proteomes" id="UP000188929">
    <property type="component" value="Unassembled WGS sequence"/>
</dbReference>
<dbReference type="EMBL" id="MOMC01000067">
    <property type="protein sequence ID" value="ONH24809.1"/>
    <property type="molecule type" value="Genomic_DNA"/>
</dbReference>
<gene>
    <name evidence="2" type="ORF">BL253_29325</name>
</gene>
<dbReference type="AlphaFoldDB" id="A0A1V2I5D3"/>
<protein>
    <submittedName>
        <fullName evidence="2">Uncharacterized protein</fullName>
    </submittedName>
</protein>
<organism evidence="2 3">
    <name type="scientific">Pseudofrankia asymbiotica</name>
    <dbReference type="NCBI Taxonomy" id="1834516"/>
    <lineage>
        <taxon>Bacteria</taxon>
        <taxon>Bacillati</taxon>
        <taxon>Actinomycetota</taxon>
        <taxon>Actinomycetes</taxon>
        <taxon>Frankiales</taxon>
        <taxon>Frankiaceae</taxon>
        <taxon>Pseudofrankia</taxon>
    </lineage>
</organism>
<dbReference type="STRING" id="1834516.BL253_29325"/>
<sequence>MHAELRSLARGRGLRSANLDARTGPLLRRYAALGDLSGGPLRSRLVGWLGERLAALPEDLRLVAGVSLGVDPRAGHRLLTERLSWLAVEFERDPRTLRRRGQEAFRLLAEMIIAGGGQDGVGQARGGQETHRRETSAARDAAVSGTAGWYVERVWALVRLDAPTPELLESRRIVALEDGLREVALSMSLPRPPDAPPSPRDLGVDVMFGGRIVRVDRRGDTLFSPVLRLPRPLGAEERHEFGCVWRVPPGQPMMPHYAMNPTVRCDALDLRVRFPEGAEPRVHRLDGLPLRAVEDLTIDLPDVPLDGAGEVSARFGHLGLGLSYGLRWT</sequence>
<evidence type="ECO:0000256" key="1">
    <source>
        <dbReference type="SAM" id="MobiDB-lite"/>
    </source>
</evidence>
<proteinExistence type="predicted"/>
<feature type="region of interest" description="Disordered" evidence="1">
    <location>
        <begin position="119"/>
        <end position="138"/>
    </location>
</feature>
<accession>A0A1V2I5D3</accession>
<keyword evidence="3" id="KW-1185">Reference proteome</keyword>
<evidence type="ECO:0000313" key="2">
    <source>
        <dbReference type="EMBL" id="ONH24809.1"/>
    </source>
</evidence>
<comment type="caution">
    <text evidence="2">The sequence shown here is derived from an EMBL/GenBank/DDBJ whole genome shotgun (WGS) entry which is preliminary data.</text>
</comment>
<reference evidence="3" key="1">
    <citation type="submission" date="2016-10" db="EMBL/GenBank/DDBJ databases">
        <title>Frankia sp. NRRL B-16386 Genome sequencing.</title>
        <authorList>
            <person name="Ghodhbane-Gtari F."/>
            <person name="Swanson E."/>
            <person name="Gueddou A."/>
            <person name="Hezbri K."/>
            <person name="Ktari K."/>
            <person name="Nouioui I."/>
            <person name="Morris K."/>
            <person name="Simpson S."/>
            <person name="Abebe-Akele F."/>
            <person name="Thomas K."/>
            <person name="Gtari M."/>
            <person name="Tisa L.S."/>
        </authorList>
    </citation>
    <scope>NUCLEOTIDE SEQUENCE [LARGE SCALE GENOMIC DNA]</scope>
    <source>
        <strain evidence="3">NRRL B-16386</strain>
    </source>
</reference>